<protein>
    <submittedName>
        <fullName evidence="2">Uncharacterized protein</fullName>
    </submittedName>
</protein>
<dbReference type="EMBL" id="CP060010">
    <property type="protein sequence ID" value="QTN36724.1"/>
    <property type="molecule type" value="Genomic_DNA"/>
</dbReference>
<name>A0A975ERC6_9RHOB</name>
<keyword evidence="1" id="KW-0472">Membrane</keyword>
<keyword evidence="1" id="KW-1133">Transmembrane helix</keyword>
<organism evidence="2 3">
    <name type="scientific">Cognatishimia activa</name>
    <dbReference type="NCBI Taxonomy" id="1715691"/>
    <lineage>
        <taxon>Bacteria</taxon>
        <taxon>Pseudomonadati</taxon>
        <taxon>Pseudomonadota</taxon>
        <taxon>Alphaproteobacteria</taxon>
        <taxon>Rhodobacterales</taxon>
        <taxon>Paracoccaceae</taxon>
        <taxon>Cognatishimia</taxon>
    </lineage>
</organism>
<feature type="transmembrane region" description="Helical" evidence="1">
    <location>
        <begin position="29"/>
        <end position="48"/>
    </location>
</feature>
<dbReference type="AlphaFoldDB" id="A0A975ERC6"/>
<evidence type="ECO:0000313" key="2">
    <source>
        <dbReference type="EMBL" id="QTN36724.1"/>
    </source>
</evidence>
<feature type="transmembrane region" description="Helical" evidence="1">
    <location>
        <begin position="60"/>
        <end position="88"/>
    </location>
</feature>
<dbReference type="RefSeq" id="WP_209357423.1">
    <property type="nucleotide sequence ID" value="NZ_CP060010.1"/>
</dbReference>
<sequence>MSRLFNALIGINVLLPWIVSLILPIQSSLLLNEIVFFGCVFLMAVGNARIARALPDYSRWIWALSIANLACAALLSSPALSTALPLILRLATV</sequence>
<proteinExistence type="predicted"/>
<evidence type="ECO:0000256" key="1">
    <source>
        <dbReference type="SAM" id="Phobius"/>
    </source>
</evidence>
<dbReference type="Proteomes" id="UP000665026">
    <property type="component" value="Chromosome"/>
</dbReference>
<dbReference type="KEGG" id="cact:HZ995_04175"/>
<accession>A0A975ERC6</accession>
<feature type="transmembrane region" description="Helical" evidence="1">
    <location>
        <begin position="5"/>
        <end position="23"/>
    </location>
</feature>
<gene>
    <name evidence="2" type="ORF">HZ995_04175</name>
</gene>
<evidence type="ECO:0000313" key="3">
    <source>
        <dbReference type="Proteomes" id="UP000665026"/>
    </source>
</evidence>
<reference evidence="2" key="1">
    <citation type="submission" date="2020-07" db="EMBL/GenBank/DDBJ databases">
        <title>Genome sequences of bacteria associated with the marine, planktonic diatom Thalassiosira profunda strain ECT2AJA-044.</title>
        <authorList>
            <person name="Gargas C.B."/>
            <person name="Roberts W.R."/>
            <person name="Alverson A.J."/>
        </authorList>
    </citation>
    <scope>NUCLEOTIDE SEQUENCE</scope>
    <source>
        <strain evidence="2">ECT2AJA-044</strain>
    </source>
</reference>
<keyword evidence="1" id="KW-0812">Transmembrane</keyword>